<keyword evidence="5 6" id="KW-0067">ATP-binding</keyword>
<organism evidence="9 10">
    <name type="scientific">Paucilactobacillus hokkaidonensis</name>
    <dbReference type="NCBI Taxonomy" id="1193095"/>
    <lineage>
        <taxon>Bacteria</taxon>
        <taxon>Bacillati</taxon>
        <taxon>Bacillota</taxon>
        <taxon>Bacilli</taxon>
        <taxon>Lactobacillales</taxon>
        <taxon>Lactobacillaceae</taxon>
        <taxon>Paucilactobacillus</taxon>
    </lineage>
</organism>
<sequence length="939" mass="106616">MVTKMQTSPIYAVVDLETTGTNLKNGDRIIQIGCVLVSDGEVINHFQTNINPRMPIPTPIEQLTGITNAAVRNAPLFDDVAATIYSLLSDTIFVAHNVNFDFPFLNAELEKAGFPTLEITAIDTVTLSQILLPTAQSFRLRDLTSYLAIAHDSPHSADSDASATGKLLIKLLNKLHQTPTMTLKAITNLGLELPYETMQVFKHEIDRRSKDESVLAEDLYIKDGIVLKKELPSPTINLTKVPKYPSSKTAKQKIFGDHLRYRGSQAKMMNMIYNNYSHPEPQNLIIEAGTGVGKTLGYLVPMLYLTYPNQKVVVSTATNVLQQQMASQAMTQLNQILPFEVGCVVLKGNEHYLDLAKFVHSLSVVEEANQVQMIKARLLIWLLQTNTGDLDELQLTSYRAAYFNEITHQGVGSLNTQNDFYDDDFLIRRQHQLKHANVIITNHAYLGQHAQELGEQLDQPYLIIDEAQHLSENILRQSRRTLNFQSIMTVIHLLEGLVNDGNSRNLSEVFAQLPMAIYNVKLLRTDLSDLENAIKQFEQALYRQFMLNISSADSAQIIEQPIDNQTLLRMLQPSNDILASIKQALGSIHLHFNALHHLFESQSNRWLISDRYLVTQFQSQLVHLTQTDETLNQFMDILNNQADAAVFWLTVQQSLEQSTMRLSGGLLTTNKFLVKQIYPYFKRPTFVGATLFSSSRSQFLYHQLDLDQRQTKTKKLVSPFNYADQSRLFIANDAPIISAQNYQDYIRYLSDTIYQITKNNPRQTMVLFNSLLTIEQIYSQLRSTDLFTKRDILAQGITGTKEKLLKQFTAGHQSILLGAASFWEGIDLPKNQLELLIITRLPFDSPAEVLTKAENNWLQKNHKNPFYNSALPKATLKIRQGLGRLIRTEEDRGVAIILDKRIIERKYGQTMLKTLPEALPIESLPTEEIIDETKNFFKK</sequence>
<dbReference type="EMBL" id="JQCH01000003">
    <property type="protein sequence ID" value="KRO10618.1"/>
    <property type="molecule type" value="Genomic_DNA"/>
</dbReference>
<dbReference type="Gene3D" id="3.30.420.10">
    <property type="entry name" value="Ribonuclease H-like superfamily/Ribonuclease H"/>
    <property type="match status" value="1"/>
</dbReference>
<evidence type="ECO:0000256" key="6">
    <source>
        <dbReference type="HAMAP-Rule" id="MF_02206"/>
    </source>
</evidence>
<comment type="caution">
    <text evidence="9">The sequence shown here is derived from an EMBL/GenBank/DDBJ whole genome shotgun (WGS) entry which is preliminary data.</text>
</comment>
<dbReference type="PANTHER" id="PTHR30231">
    <property type="entry name" value="DNA POLYMERASE III SUBUNIT EPSILON"/>
    <property type="match status" value="1"/>
</dbReference>
<keyword evidence="2 6" id="KW-0547">Nucleotide-binding</keyword>
<keyword evidence="3 6" id="KW-0378">Hydrolase</keyword>
<keyword evidence="9" id="KW-0347">Helicase</keyword>
<dbReference type="Proteomes" id="UP000051884">
    <property type="component" value="Unassembled WGS sequence"/>
</dbReference>
<name>A0ABR5Q8W0_9LACO</name>
<comment type="function">
    <text evidence="6 7">3'-5' exonuclease.</text>
</comment>
<evidence type="ECO:0000256" key="3">
    <source>
        <dbReference type="ARBA" id="ARBA00022801"/>
    </source>
</evidence>
<evidence type="ECO:0000313" key="10">
    <source>
        <dbReference type="Proteomes" id="UP000051884"/>
    </source>
</evidence>
<evidence type="ECO:0000256" key="4">
    <source>
        <dbReference type="ARBA" id="ARBA00022839"/>
    </source>
</evidence>
<evidence type="ECO:0000256" key="2">
    <source>
        <dbReference type="ARBA" id="ARBA00022741"/>
    </source>
</evidence>
<dbReference type="EC" id="3.1.-.-" evidence="6 7"/>
<dbReference type="Gene3D" id="3.40.50.300">
    <property type="entry name" value="P-loop containing nucleotide triphosphate hydrolases"/>
    <property type="match status" value="2"/>
</dbReference>
<protein>
    <recommendedName>
        <fullName evidence="6 7">3'-5' exonuclease DinG</fullName>
        <ecNumber evidence="6 7">3.1.-.-</ecNumber>
    </recommendedName>
</protein>
<dbReference type="InterPro" id="IPR006555">
    <property type="entry name" value="ATP-dep_Helicase_C"/>
</dbReference>
<evidence type="ECO:0000256" key="1">
    <source>
        <dbReference type="ARBA" id="ARBA00022722"/>
    </source>
</evidence>
<dbReference type="Pfam" id="PF00270">
    <property type="entry name" value="DEAD"/>
    <property type="match status" value="1"/>
</dbReference>
<keyword evidence="1 6" id="KW-0540">Nuclease</keyword>
<evidence type="ECO:0000313" key="9">
    <source>
        <dbReference type="EMBL" id="KRO10618.1"/>
    </source>
</evidence>
<dbReference type="NCBIfam" id="TIGR00573">
    <property type="entry name" value="dnaq"/>
    <property type="match status" value="1"/>
</dbReference>
<keyword evidence="10" id="KW-1185">Reference proteome</keyword>
<feature type="short sequence motif" description="DEAH box" evidence="6">
    <location>
        <begin position="465"/>
        <end position="468"/>
    </location>
</feature>
<feature type="domain" description="Helicase ATP-binding" evidence="8">
    <location>
        <begin position="251"/>
        <end position="534"/>
    </location>
</feature>
<gene>
    <name evidence="6 7" type="primary">dinG</name>
    <name evidence="9" type="ORF">IV59_GL001309</name>
</gene>
<accession>A0ABR5Q8W0</accession>
<dbReference type="GO" id="GO:0004527">
    <property type="term" value="F:exonuclease activity"/>
    <property type="evidence" value="ECO:0007669"/>
    <property type="project" value="UniProtKB-KW"/>
</dbReference>
<dbReference type="InterPro" id="IPR012337">
    <property type="entry name" value="RNaseH-like_sf"/>
</dbReference>
<reference evidence="9 10" key="1">
    <citation type="journal article" date="2015" name="Genome Announc.">
        <title>Expanding the biotechnology potential of lactobacilli through comparative genomics of 213 strains and associated genera.</title>
        <authorList>
            <person name="Sun Z."/>
            <person name="Harris H.M."/>
            <person name="McCann A."/>
            <person name="Guo C."/>
            <person name="Argimon S."/>
            <person name="Zhang W."/>
            <person name="Yang X."/>
            <person name="Jeffery I.B."/>
            <person name="Cooney J.C."/>
            <person name="Kagawa T.F."/>
            <person name="Liu W."/>
            <person name="Song Y."/>
            <person name="Salvetti E."/>
            <person name="Wrobel A."/>
            <person name="Rasinkangas P."/>
            <person name="Parkhill J."/>
            <person name="Rea M.C."/>
            <person name="O'Sullivan O."/>
            <person name="Ritari J."/>
            <person name="Douillard F.P."/>
            <person name="Paul Ross R."/>
            <person name="Yang R."/>
            <person name="Briner A.E."/>
            <person name="Felis G.E."/>
            <person name="de Vos W.M."/>
            <person name="Barrangou R."/>
            <person name="Klaenhammer T.R."/>
            <person name="Caufield P.W."/>
            <person name="Cui Y."/>
            <person name="Zhang H."/>
            <person name="O'Toole P.W."/>
        </authorList>
    </citation>
    <scope>NUCLEOTIDE SEQUENCE [LARGE SCALE GENOMIC DNA]</scope>
    <source>
        <strain evidence="9 10">DSM 26202</strain>
    </source>
</reference>
<dbReference type="GO" id="GO:0004386">
    <property type="term" value="F:helicase activity"/>
    <property type="evidence" value="ECO:0007669"/>
    <property type="project" value="UniProtKB-KW"/>
</dbReference>
<dbReference type="InterPro" id="IPR006054">
    <property type="entry name" value="DnaQ"/>
</dbReference>
<feature type="binding site" evidence="6">
    <location>
        <begin position="288"/>
        <end position="295"/>
    </location>
    <ligand>
        <name>ATP</name>
        <dbReference type="ChEBI" id="CHEBI:30616"/>
    </ligand>
</feature>
<dbReference type="SMART" id="SM00487">
    <property type="entry name" value="DEXDc"/>
    <property type="match status" value="1"/>
</dbReference>
<dbReference type="InterPro" id="IPR027417">
    <property type="entry name" value="P-loop_NTPase"/>
</dbReference>
<dbReference type="InterPro" id="IPR014013">
    <property type="entry name" value="Helic_SF1/SF2_ATP-bd_DinG/Rad3"/>
</dbReference>
<keyword evidence="4 6" id="KW-0269">Exonuclease</keyword>
<dbReference type="HAMAP" id="MF_02206">
    <property type="entry name" value="DinG_exonucl"/>
    <property type="match status" value="1"/>
</dbReference>
<comment type="similarity">
    <text evidence="6 7">Belongs to the helicase family. DinG subfamily. Type 2 sub-subfamily.</text>
</comment>
<evidence type="ECO:0000259" key="8">
    <source>
        <dbReference type="PROSITE" id="PS51193"/>
    </source>
</evidence>
<evidence type="ECO:0000256" key="7">
    <source>
        <dbReference type="RuleBase" id="RU364106"/>
    </source>
</evidence>
<dbReference type="InterPro" id="IPR014001">
    <property type="entry name" value="Helicase_ATP-bd"/>
</dbReference>
<dbReference type="SMART" id="SM00491">
    <property type="entry name" value="HELICc2"/>
    <property type="match status" value="1"/>
</dbReference>
<dbReference type="InterPro" id="IPR013520">
    <property type="entry name" value="Ribonucl_H"/>
</dbReference>
<dbReference type="InterPro" id="IPR011545">
    <property type="entry name" value="DEAD/DEAH_box_helicase_dom"/>
</dbReference>
<proteinExistence type="inferred from homology"/>
<dbReference type="CDD" id="cd06127">
    <property type="entry name" value="DEDDh"/>
    <property type="match status" value="1"/>
</dbReference>
<dbReference type="SUPFAM" id="SSF52540">
    <property type="entry name" value="P-loop containing nucleoside triphosphate hydrolases"/>
    <property type="match status" value="2"/>
</dbReference>
<dbReference type="InterPro" id="IPR036397">
    <property type="entry name" value="RNaseH_sf"/>
</dbReference>
<dbReference type="PANTHER" id="PTHR30231:SF41">
    <property type="entry name" value="DNA POLYMERASE III SUBUNIT EPSILON"/>
    <property type="match status" value="1"/>
</dbReference>
<dbReference type="SUPFAM" id="SSF53098">
    <property type="entry name" value="Ribonuclease H-like"/>
    <property type="match status" value="1"/>
</dbReference>
<evidence type="ECO:0000256" key="5">
    <source>
        <dbReference type="ARBA" id="ARBA00022840"/>
    </source>
</evidence>
<dbReference type="Pfam" id="PF13307">
    <property type="entry name" value="Helicase_C_2"/>
    <property type="match status" value="1"/>
</dbReference>
<dbReference type="Pfam" id="PF00929">
    <property type="entry name" value="RNase_T"/>
    <property type="match status" value="1"/>
</dbReference>
<dbReference type="NCBIfam" id="TIGR01407">
    <property type="entry name" value="dinG_rel"/>
    <property type="match status" value="1"/>
</dbReference>
<dbReference type="InterPro" id="IPR006310">
    <property type="entry name" value="DinG"/>
</dbReference>
<dbReference type="PROSITE" id="PS51193">
    <property type="entry name" value="HELICASE_ATP_BIND_2"/>
    <property type="match status" value="1"/>
</dbReference>
<dbReference type="SMART" id="SM00479">
    <property type="entry name" value="EXOIII"/>
    <property type="match status" value="1"/>
</dbReference>